<organism evidence="6 7">
    <name type="scientific">Trametes coccinea (strain BRFM310)</name>
    <name type="common">Pycnoporus coccineus</name>
    <dbReference type="NCBI Taxonomy" id="1353009"/>
    <lineage>
        <taxon>Eukaryota</taxon>
        <taxon>Fungi</taxon>
        <taxon>Dikarya</taxon>
        <taxon>Basidiomycota</taxon>
        <taxon>Agaricomycotina</taxon>
        <taxon>Agaricomycetes</taxon>
        <taxon>Polyporales</taxon>
        <taxon>Polyporaceae</taxon>
        <taxon>Trametes</taxon>
    </lineage>
</organism>
<evidence type="ECO:0000256" key="3">
    <source>
        <dbReference type="PROSITE-ProRule" id="PRU00267"/>
    </source>
</evidence>
<dbReference type="OrthoDB" id="6247875at2759"/>
<dbReference type="EMBL" id="KZ084112">
    <property type="protein sequence ID" value="OSD01294.1"/>
    <property type="molecule type" value="Genomic_DNA"/>
</dbReference>
<evidence type="ECO:0000313" key="6">
    <source>
        <dbReference type="EMBL" id="OSD01294.1"/>
    </source>
</evidence>
<feature type="compositionally biased region" description="Low complexity" evidence="4">
    <location>
        <begin position="125"/>
        <end position="134"/>
    </location>
</feature>
<reference evidence="6 7" key="1">
    <citation type="journal article" date="2015" name="Biotechnol. Biofuels">
        <title>Enhanced degradation of softwood versus hardwood by the white-rot fungus Pycnoporus coccineus.</title>
        <authorList>
            <person name="Couturier M."/>
            <person name="Navarro D."/>
            <person name="Chevret D."/>
            <person name="Henrissat B."/>
            <person name="Piumi F."/>
            <person name="Ruiz-Duenas F.J."/>
            <person name="Martinez A.T."/>
            <person name="Grigoriev I.V."/>
            <person name="Riley R."/>
            <person name="Lipzen A."/>
            <person name="Berrin J.G."/>
            <person name="Master E.R."/>
            <person name="Rosso M.N."/>
        </authorList>
    </citation>
    <scope>NUCLEOTIDE SEQUENCE [LARGE SCALE GENOMIC DNA]</scope>
    <source>
        <strain evidence="6 7">BRFM310</strain>
    </source>
</reference>
<gene>
    <name evidence="6" type="ORF">PYCCODRAFT_1426020</name>
</gene>
<dbReference type="PANTHER" id="PTHR45789:SF2">
    <property type="entry name" value="FI18025P1"/>
    <property type="match status" value="1"/>
</dbReference>
<dbReference type="AlphaFoldDB" id="A0A1Y2IKY3"/>
<feature type="domain" description="HMG box" evidence="5">
    <location>
        <begin position="18"/>
        <end position="89"/>
    </location>
</feature>
<dbReference type="InterPro" id="IPR009071">
    <property type="entry name" value="HMG_box_dom"/>
</dbReference>
<dbReference type="STRING" id="1353009.A0A1Y2IKY3"/>
<dbReference type="GO" id="GO:0000978">
    <property type="term" value="F:RNA polymerase II cis-regulatory region sequence-specific DNA binding"/>
    <property type="evidence" value="ECO:0007669"/>
    <property type="project" value="TreeGrafter"/>
</dbReference>
<dbReference type="GO" id="GO:0000981">
    <property type="term" value="F:DNA-binding transcription factor activity, RNA polymerase II-specific"/>
    <property type="evidence" value="ECO:0007669"/>
    <property type="project" value="TreeGrafter"/>
</dbReference>
<evidence type="ECO:0000256" key="4">
    <source>
        <dbReference type="SAM" id="MobiDB-lite"/>
    </source>
</evidence>
<evidence type="ECO:0000256" key="2">
    <source>
        <dbReference type="ARBA" id="ARBA00023242"/>
    </source>
</evidence>
<dbReference type="InterPro" id="IPR036910">
    <property type="entry name" value="HMG_box_dom_sf"/>
</dbReference>
<dbReference type="GO" id="GO:0005634">
    <property type="term" value="C:nucleus"/>
    <property type="evidence" value="ECO:0007669"/>
    <property type="project" value="UniProtKB-UniRule"/>
</dbReference>
<dbReference type="SUPFAM" id="SSF47095">
    <property type="entry name" value="HMG-box"/>
    <property type="match status" value="1"/>
</dbReference>
<dbReference type="PROSITE" id="PS50118">
    <property type="entry name" value="HMG_BOX_2"/>
    <property type="match status" value="1"/>
</dbReference>
<feature type="DNA-binding region" description="HMG box" evidence="3">
    <location>
        <begin position="18"/>
        <end position="89"/>
    </location>
</feature>
<dbReference type="PANTHER" id="PTHR45789">
    <property type="entry name" value="FI18025P1"/>
    <property type="match status" value="1"/>
</dbReference>
<dbReference type="CDD" id="cd01389">
    <property type="entry name" value="HMG-box_ROX1-like"/>
    <property type="match status" value="1"/>
</dbReference>
<dbReference type="Gene3D" id="1.10.30.10">
    <property type="entry name" value="High mobility group box domain"/>
    <property type="match status" value="1"/>
</dbReference>
<keyword evidence="1 3" id="KW-0238">DNA-binding</keyword>
<dbReference type="Proteomes" id="UP000193067">
    <property type="component" value="Unassembled WGS sequence"/>
</dbReference>
<dbReference type="InterPro" id="IPR051356">
    <property type="entry name" value="SOX/SOX-like_TF"/>
</dbReference>
<feature type="region of interest" description="Disordered" evidence="4">
    <location>
        <begin position="1"/>
        <end position="21"/>
    </location>
</feature>
<evidence type="ECO:0000259" key="5">
    <source>
        <dbReference type="PROSITE" id="PS50118"/>
    </source>
</evidence>
<feature type="region of interest" description="Disordered" evidence="4">
    <location>
        <begin position="335"/>
        <end position="372"/>
    </location>
</feature>
<dbReference type="SMART" id="SM00398">
    <property type="entry name" value="HMG"/>
    <property type="match status" value="1"/>
</dbReference>
<dbReference type="Pfam" id="PF00505">
    <property type="entry name" value="HMG_box"/>
    <property type="match status" value="1"/>
</dbReference>
<keyword evidence="7" id="KW-1185">Reference proteome</keyword>
<proteinExistence type="predicted"/>
<evidence type="ECO:0000313" key="7">
    <source>
        <dbReference type="Proteomes" id="UP000193067"/>
    </source>
</evidence>
<name>A0A1Y2IKY3_TRAC3</name>
<feature type="compositionally biased region" description="Polar residues" evidence="4">
    <location>
        <begin position="1"/>
        <end position="12"/>
    </location>
</feature>
<accession>A0A1Y2IKY3</accession>
<protein>
    <recommendedName>
        <fullName evidence="5">HMG box domain-containing protein</fullName>
    </recommendedName>
</protein>
<keyword evidence="2 3" id="KW-0539">Nucleus</keyword>
<evidence type="ECO:0000256" key="1">
    <source>
        <dbReference type="ARBA" id="ARBA00023125"/>
    </source>
</evidence>
<sequence length="388" mass="41926">MPKTPSTSTGGRKSSDKVKRPPNCFMLYRKAKLKELQAVAGGEHGPQMSVASKVIGRLWEEESAEVRQYFTGEAARMALEHAQLHPGYKYKPRPHEVVVQEREARLLARQEKRAAGRVSKRREASSSSSASDSSWVLGTPQAAHTDAQYAAPPGGLELGPFSATPMQLPPGHPVAALSLTGPPLRMPDPYTASLHHHLGYFAPDPLHAAIPQHYPPAQPYLLTPALDARFGVFNAVPYPTLPSFDGHLPWVTNHAPGHHIAAVPHPPPQDPFFQDPLASNAADASLGVPFAPEGPLALPDVPADWVMPPFEGVDLPEIAAPEIAAPLPRWPASYHPTYLQPEEHHPTPDSSSSSSLSSPVEGNSMGLVWGAPEKFDFSESESTFDSMM</sequence>
<feature type="region of interest" description="Disordered" evidence="4">
    <location>
        <begin position="109"/>
        <end position="138"/>
    </location>
</feature>